<proteinExistence type="predicted"/>
<protein>
    <submittedName>
        <fullName evidence="1">Uncharacterized protein</fullName>
    </submittedName>
</protein>
<accession>A0A9X9Q435</accession>
<dbReference type="AlphaFoldDB" id="A0A9X9Q435"/>
<feature type="non-terminal residue" evidence="1">
    <location>
        <position position="75"/>
    </location>
</feature>
<name>A0A9X9Q435_GULGU</name>
<keyword evidence="2" id="KW-1185">Reference proteome</keyword>
<comment type="caution">
    <text evidence="1">The sequence shown here is derived from an EMBL/GenBank/DDBJ whole genome shotgun (WGS) entry which is preliminary data.</text>
</comment>
<dbReference type="EMBL" id="CYRY02032445">
    <property type="protein sequence ID" value="VCX10150.1"/>
    <property type="molecule type" value="Genomic_DNA"/>
</dbReference>
<evidence type="ECO:0000313" key="2">
    <source>
        <dbReference type="Proteomes" id="UP000269945"/>
    </source>
</evidence>
<feature type="non-terminal residue" evidence="1">
    <location>
        <position position="1"/>
    </location>
</feature>
<evidence type="ECO:0000313" key="1">
    <source>
        <dbReference type="EMBL" id="VCX10150.1"/>
    </source>
</evidence>
<reference evidence="1 2" key="1">
    <citation type="submission" date="2018-10" db="EMBL/GenBank/DDBJ databases">
        <authorList>
            <person name="Ekblom R."/>
            <person name="Jareborg N."/>
        </authorList>
    </citation>
    <scope>NUCLEOTIDE SEQUENCE [LARGE SCALE GENOMIC DNA]</scope>
    <source>
        <tissue evidence="1">Muscle</tissue>
    </source>
</reference>
<dbReference type="Proteomes" id="UP000269945">
    <property type="component" value="Unassembled WGS sequence"/>
</dbReference>
<sequence>FLYIGRASSETSGGLYVAICLEEGGIYPAKPWLITQVLPTIFQTLLSISFGLGWELSNPCISHMGKWDLEITMSL</sequence>
<gene>
    <name evidence="1" type="ORF">BN2614_LOCUS1</name>
</gene>
<organism evidence="1 2">
    <name type="scientific">Gulo gulo</name>
    <name type="common">Wolverine</name>
    <name type="synonym">Gluton</name>
    <dbReference type="NCBI Taxonomy" id="48420"/>
    <lineage>
        <taxon>Eukaryota</taxon>
        <taxon>Metazoa</taxon>
        <taxon>Chordata</taxon>
        <taxon>Craniata</taxon>
        <taxon>Vertebrata</taxon>
        <taxon>Euteleostomi</taxon>
        <taxon>Mammalia</taxon>
        <taxon>Eutheria</taxon>
        <taxon>Laurasiatheria</taxon>
        <taxon>Carnivora</taxon>
        <taxon>Caniformia</taxon>
        <taxon>Musteloidea</taxon>
        <taxon>Mustelidae</taxon>
        <taxon>Guloninae</taxon>
        <taxon>Gulo</taxon>
    </lineage>
</organism>